<feature type="region of interest" description="Disordered" evidence="1">
    <location>
        <begin position="265"/>
        <end position="285"/>
    </location>
</feature>
<comment type="caution">
    <text evidence="3">The sequence shown here is derived from an EMBL/GenBank/DDBJ whole genome shotgun (WGS) entry which is preliminary data.</text>
</comment>
<dbReference type="InterPro" id="IPR020012">
    <property type="entry name" value="LysM_FimV"/>
</dbReference>
<reference evidence="3 4" key="1">
    <citation type="submission" date="2020-05" db="EMBL/GenBank/DDBJ databases">
        <title>Genomic Encyclopedia of Type Strains, Phase IV (KMG-V): Genome sequencing to study the core and pangenomes of soil and plant-associated prokaryotes.</title>
        <authorList>
            <person name="Whitman W."/>
        </authorList>
    </citation>
    <scope>NUCLEOTIDE SEQUENCE [LARGE SCALE GENOMIC DNA]</scope>
    <source>
        <strain evidence="3 4">C29</strain>
    </source>
</reference>
<dbReference type="InterPro" id="IPR038440">
    <property type="entry name" value="FimV_C_sf"/>
</dbReference>
<evidence type="ECO:0000313" key="3">
    <source>
        <dbReference type="EMBL" id="NRT55768.1"/>
    </source>
</evidence>
<evidence type="ECO:0000256" key="2">
    <source>
        <dbReference type="SAM" id="SignalP"/>
    </source>
</evidence>
<accession>A0ABX2G0F4</accession>
<proteinExistence type="predicted"/>
<dbReference type="Proteomes" id="UP001516061">
    <property type="component" value="Unassembled WGS sequence"/>
</dbReference>
<dbReference type="NCBIfam" id="TIGR03505">
    <property type="entry name" value="FimV_core"/>
    <property type="match status" value="1"/>
</dbReference>
<keyword evidence="4" id="KW-1185">Reference proteome</keyword>
<keyword evidence="2" id="KW-0732">Signal</keyword>
<organism evidence="3 4">
    <name type="scientific">Sphaerotilus uruguayifluvii</name>
    <dbReference type="NCBI Taxonomy" id="2735897"/>
    <lineage>
        <taxon>Bacteria</taxon>
        <taxon>Pseudomonadati</taxon>
        <taxon>Pseudomonadota</taxon>
        <taxon>Betaproteobacteria</taxon>
        <taxon>Burkholderiales</taxon>
        <taxon>Sphaerotilaceae</taxon>
        <taxon>Sphaerotilus</taxon>
    </lineage>
</organism>
<feature type="compositionally biased region" description="Low complexity" evidence="1">
    <location>
        <begin position="313"/>
        <end position="330"/>
    </location>
</feature>
<feature type="region of interest" description="Disordered" evidence="1">
    <location>
        <begin position="313"/>
        <end position="334"/>
    </location>
</feature>
<dbReference type="Gene3D" id="1.20.58.2200">
    <property type="match status" value="1"/>
</dbReference>
<sequence>MLPPLKRRLLHLALACAPLALPPLVSAQPAAEPIVGDSARPFRTTVEQDNLWDIAGMVARQAGVSRQQAMVAVLRRNPDAFVKGNIHRLRRGVPLTMPSLGELRAEDRAASVALVEAHLKLMRSGGELPALPALGPVVAAPSVPVAPPVPPASAVVPAPVKPVPAPVPVPVPAPVPASAPEAAPAPAPVASAPAVAAVEASASAVDAVPAASGPTLRPAADAAAEPGTPTDGGAALRWLPWLLGAGALAGGLILWRRRAGVTPEGEALPTVMPQETAPRPSAPRSLDVSTAAADMARTVEASPLVTELVRAQAGETDTAEAAAPASSPAGFDDPDLRGGLRVEMARTCLELGREADARALLQAVLREDAGRHQAVAAEILARMG</sequence>
<feature type="signal peptide" evidence="2">
    <location>
        <begin position="1"/>
        <end position="27"/>
    </location>
</feature>
<gene>
    <name evidence="3" type="ORF">HNQ01_001498</name>
</gene>
<evidence type="ECO:0000313" key="4">
    <source>
        <dbReference type="Proteomes" id="UP001516061"/>
    </source>
</evidence>
<dbReference type="EMBL" id="JABSNM010000005">
    <property type="protein sequence ID" value="NRT55768.1"/>
    <property type="molecule type" value="Genomic_DNA"/>
</dbReference>
<evidence type="ECO:0000256" key="1">
    <source>
        <dbReference type="SAM" id="MobiDB-lite"/>
    </source>
</evidence>
<name>A0ABX2G0F4_9BURK</name>
<dbReference type="RefSeq" id="WP_173804736.1">
    <property type="nucleotide sequence ID" value="NZ_JABSNM010000005.1"/>
</dbReference>
<protein>
    <submittedName>
        <fullName evidence="3">FimV-like protein</fullName>
    </submittedName>
</protein>
<feature type="chain" id="PRO_5045146532" evidence="2">
    <location>
        <begin position="28"/>
        <end position="384"/>
    </location>
</feature>